<evidence type="ECO:0000313" key="1">
    <source>
        <dbReference type="EMBL" id="CCO17618.1"/>
    </source>
</evidence>
<dbReference type="RefSeq" id="XP_007511497.1">
    <property type="nucleotide sequence ID" value="XM_007511435.1"/>
</dbReference>
<dbReference type="GeneID" id="19014271"/>
<gene>
    <name evidence="1" type="ORF">Bathy08g02920</name>
</gene>
<proteinExistence type="predicted"/>
<keyword evidence="2" id="KW-1185">Reference proteome</keyword>
<dbReference type="OrthoDB" id="498291at2759"/>
<name>K8F7P1_9CHLO</name>
<dbReference type="KEGG" id="bpg:Bathy08g02920"/>
<dbReference type="EMBL" id="FO082271">
    <property type="protein sequence ID" value="CCO17618.1"/>
    <property type="molecule type" value="Genomic_DNA"/>
</dbReference>
<accession>K8F7P1</accession>
<dbReference type="Proteomes" id="UP000198341">
    <property type="component" value="Chromosome 8"/>
</dbReference>
<protein>
    <submittedName>
        <fullName evidence="1">Uncharacterized protein</fullName>
    </submittedName>
</protein>
<sequence length="196" mass="22011">MATPTSALVGKPFVVAKCGSKSSSNNKAVVSFTRRRFGMIFPSSFFLLSQSNSIGNASAKEQLLLTGDYDTDTRDITKRVRELLREGKGDVELYLQKFDLYSQQYKWDHKGHTNSFASLLSLDQVVRKQYEFAGNTPWEVPPLSSNKGAMLEAYVRNSESCLIKESYGKFGEMDPETRAEWKAIECSQGLVKPVKE</sequence>
<evidence type="ECO:0000313" key="2">
    <source>
        <dbReference type="Proteomes" id="UP000198341"/>
    </source>
</evidence>
<reference evidence="1 2" key="1">
    <citation type="submission" date="2011-10" db="EMBL/GenBank/DDBJ databases">
        <authorList>
            <person name="Genoscope - CEA"/>
        </authorList>
    </citation>
    <scope>NUCLEOTIDE SEQUENCE [LARGE SCALE GENOMIC DNA]</scope>
    <source>
        <strain evidence="1 2">RCC 1105</strain>
    </source>
</reference>
<dbReference type="AlphaFoldDB" id="K8F7P1"/>
<organism evidence="1 2">
    <name type="scientific">Bathycoccus prasinos</name>
    <dbReference type="NCBI Taxonomy" id="41875"/>
    <lineage>
        <taxon>Eukaryota</taxon>
        <taxon>Viridiplantae</taxon>
        <taxon>Chlorophyta</taxon>
        <taxon>Mamiellophyceae</taxon>
        <taxon>Mamiellales</taxon>
        <taxon>Bathycoccaceae</taxon>
        <taxon>Bathycoccus</taxon>
    </lineage>
</organism>